<feature type="region of interest" description="Disordered" evidence="1">
    <location>
        <begin position="178"/>
        <end position="222"/>
    </location>
</feature>
<evidence type="ECO:0000313" key="2">
    <source>
        <dbReference type="Proteomes" id="UP000694865"/>
    </source>
</evidence>
<accession>A0ABM0MVZ4</accession>
<organism evidence="2 3">
    <name type="scientific">Saccoglossus kowalevskii</name>
    <name type="common">Acorn worm</name>
    <dbReference type="NCBI Taxonomy" id="10224"/>
    <lineage>
        <taxon>Eukaryota</taxon>
        <taxon>Metazoa</taxon>
        <taxon>Hemichordata</taxon>
        <taxon>Enteropneusta</taxon>
        <taxon>Harrimaniidae</taxon>
        <taxon>Saccoglossus</taxon>
    </lineage>
</organism>
<feature type="compositionally biased region" description="Basic and acidic residues" evidence="1">
    <location>
        <begin position="178"/>
        <end position="201"/>
    </location>
</feature>
<dbReference type="RefSeq" id="XP_006824185.1">
    <property type="nucleotide sequence ID" value="XM_006824122.1"/>
</dbReference>
<evidence type="ECO:0000313" key="3">
    <source>
        <dbReference type="RefSeq" id="XP_006824185.1"/>
    </source>
</evidence>
<feature type="region of interest" description="Disordered" evidence="1">
    <location>
        <begin position="77"/>
        <end position="102"/>
    </location>
</feature>
<evidence type="ECO:0000256" key="1">
    <source>
        <dbReference type="SAM" id="MobiDB-lite"/>
    </source>
</evidence>
<protein>
    <submittedName>
        <fullName evidence="3">Dynactin subunit 1-like</fullName>
    </submittedName>
</protein>
<dbReference type="Proteomes" id="UP000694865">
    <property type="component" value="Unplaced"/>
</dbReference>
<proteinExistence type="predicted"/>
<gene>
    <name evidence="3" type="primary">LOC100375342</name>
</gene>
<name>A0ABM0MVZ4_SACKO</name>
<feature type="compositionally biased region" description="Basic and acidic residues" evidence="1">
    <location>
        <begin position="77"/>
        <end position="92"/>
    </location>
</feature>
<feature type="compositionally biased region" description="Basic and acidic residues" evidence="1">
    <location>
        <begin position="208"/>
        <end position="222"/>
    </location>
</feature>
<reference evidence="3" key="1">
    <citation type="submission" date="2025-08" db="UniProtKB">
        <authorList>
            <consortium name="RefSeq"/>
        </authorList>
    </citation>
    <scope>IDENTIFICATION</scope>
    <source>
        <tissue evidence="3">Testes</tissue>
    </source>
</reference>
<keyword evidence="2" id="KW-1185">Reference proteome</keyword>
<sequence>MDMYDTFHLQSILHSIEEISDKNISLIRDIETIEGKANEQDATQLIDSLKEHLKASQETNAQLQKTLQSQSTALKEDLEKLQKQHEAAEKGQMEPGELSNQEKELTLQLKSQMAKNVELQNGRLKTELALHERIEALKLMSQTNKRLQADVNTSRSNSQKLLKLFDKRAKEAERRLTEMEEELKRTQENAKKYQDLYETEKRKRQIKAKSDGEGDGSQDKQE</sequence>
<dbReference type="GeneID" id="100375342"/>